<name>A0A9E7GH87_9LILI</name>
<dbReference type="AlphaFoldDB" id="A0A9E7GH87"/>
<dbReference type="EMBL" id="CP097508">
    <property type="protein sequence ID" value="URE12452.1"/>
    <property type="molecule type" value="Genomic_DNA"/>
</dbReference>
<keyword evidence="3" id="KW-1185">Reference proteome</keyword>
<reference evidence="2" key="1">
    <citation type="submission" date="2022-05" db="EMBL/GenBank/DDBJ databases">
        <title>The Musa troglodytarum L. genome provides insights into the mechanism of non-climacteric behaviour and enrichment of carotenoids.</title>
        <authorList>
            <person name="Wang J."/>
        </authorList>
    </citation>
    <scope>NUCLEOTIDE SEQUENCE</scope>
    <source>
        <tissue evidence="2">Leaf</tissue>
    </source>
</reference>
<feature type="compositionally biased region" description="Basic and acidic residues" evidence="1">
    <location>
        <begin position="126"/>
        <end position="136"/>
    </location>
</feature>
<feature type="region of interest" description="Disordered" evidence="1">
    <location>
        <begin position="49"/>
        <end position="147"/>
    </location>
</feature>
<proteinExistence type="predicted"/>
<gene>
    <name evidence="2" type="ORF">MUK42_04305</name>
</gene>
<feature type="compositionally biased region" description="Basic and acidic residues" evidence="1">
    <location>
        <begin position="91"/>
        <end position="104"/>
    </location>
</feature>
<organism evidence="2 3">
    <name type="scientific">Musa troglodytarum</name>
    <name type="common">fe'i banana</name>
    <dbReference type="NCBI Taxonomy" id="320322"/>
    <lineage>
        <taxon>Eukaryota</taxon>
        <taxon>Viridiplantae</taxon>
        <taxon>Streptophyta</taxon>
        <taxon>Embryophyta</taxon>
        <taxon>Tracheophyta</taxon>
        <taxon>Spermatophyta</taxon>
        <taxon>Magnoliopsida</taxon>
        <taxon>Liliopsida</taxon>
        <taxon>Zingiberales</taxon>
        <taxon>Musaceae</taxon>
        <taxon>Musa</taxon>
    </lineage>
</organism>
<dbReference type="Proteomes" id="UP001055439">
    <property type="component" value="Chromosome 6"/>
</dbReference>
<evidence type="ECO:0000256" key="1">
    <source>
        <dbReference type="SAM" id="MobiDB-lite"/>
    </source>
</evidence>
<evidence type="ECO:0000313" key="2">
    <source>
        <dbReference type="EMBL" id="URE12452.1"/>
    </source>
</evidence>
<sequence>MVLASGRRLMIQNPYGRVASIRRFSSASPRVHAELTTPPAYEARSVHHPQTQMGAGHSPDIFKARGKVRRRGKEREKGAHSKPLNWYSLGGREKTVGNHERDADLSVGGVGRSTLRPAFVQVPPRDAADSPSRDADGPNPTEMTPNH</sequence>
<protein>
    <submittedName>
        <fullName evidence="2">Uncharacterized protein</fullName>
    </submittedName>
</protein>
<accession>A0A9E7GH87</accession>
<evidence type="ECO:0000313" key="3">
    <source>
        <dbReference type="Proteomes" id="UP001055439"/>
    </source>
</evidence>